<organism evidence="1 2">
    <name type="scientific">Collichthys lucidus</name>
    <name type="common">Big head croaker</name>
    <name type="synonym">Sciaena lucida</name>
    <dbReference type="NCBI Taxonomy" id="240159"/>
    <lineage>
        <taxon>Eukaryota</taxon>
        <taxon>Metazoa</taxon>
        <taxon>Chordata</taxon>
        <taxon>Craniata</taxon>
        <taxon>Vertebrata</taxon>
        <taxon>Euteleostomi</taxon>
        <taxon>Actinopterygii</taxon>
        <taxon>Neopterygii</taxon>
        <taxon>Teleostei</taxon>
        <taxon>Neoteleostei</taxon>
        <taxon>Acanthomorphata</taxon>
        <taxon>Eupercaria</taxon>
        <taxon>Sciaenidae</taxon>
        <taxon>Collichthys</taxon>
    </lineage>
</organism>
<reference evidence="1 2" key="1">
    <citation type="submission" date="2019-01" db="EMBL/GenBank/DDBJ databases">
        <title>Genome Assembly of Collichthys lucidus.</title>
        <authorList>
            <person name="Cai M."/>
            <person name="Xiao S."/>
        </authorList>
    </citation>
    <scope>NUCLEOTIDE SEQUENCE [LARGE SCALE GENOMIC DNA]</scope>
    <source>
        <strain evidence="1">JT15FE1705JMU</strain>
        <tissue evidence="1">Muscle</tissue>
    </source>
</reference>
<dbReference type="EMBL" id="CM014080">
    <property type="protein sequence ID" value="TKS68190.1"/>
    <property type="molecule type" value="Genomic_DNA"/>
</dbReference>
<evidence type="ECO:0000313" key="1">
    <source>
        <dbReference type="EMBL" id="TKS68190.1"/>
    </source>
</evidence>
<protein>
    <submittedName>
        <fullName evidence="1">Rho guanine nucleotide exchange factor 38</fullName>
    </submittedName>
</protein>
<dbReference type="STRING" id="240159.A0A4U5U330"/>
<evidence type="ECO:0000313" key="2">
    <source>
        <dbReference type="Proteomes" id="UP000298787"/>
    </source>
</evidence>
<proteinExistence type="predicted"/>
<name>A0A4U5U330_COLLU</name>
<gene>
    <name evidence="1" type="ORF">D9C73_002251</name>
</gene>
<keyword evidence="2" id="KW-1185">Reference proteome</keyword>
<sequence>MKYKRLEDEGTLHKFNIHSIRKKGDGFAGFLKILTGVEPQVRDKVFDREEKLFRSLEKAARFSLHIQHPNQSTSLLVNPTPVKALMTSWQQALMH</sequence>
<dbReference type="Proteomes" id="UP000298787">
    <property type="component" value="Chromosome 3"/>
</dbReference>
<dbReference type="AlphaFoldDB" id="A0A4U5U330"/>
<accession>A0A4U5U330</accession>